<dbReference type="OrthoDB" id="9805999at2"/>
<protein>
    <submittedName>
        <fullName evidence="10">Amino acid ABC transporter permease</fullName>
    </submittedName>
</protein>
<proteinExistence type="inferred from homology"/>
<dbReference type="CDD" id="cd06261">
    <property type="entry name" value="TM_PBP2"/>
    <property type="match status" value="1"/>
</dbReference>
<evidence type="ECO:0000256" key="2">
    <source>
        <dbReference type="ARBA" id="ARBA00022448"/>
    </source>
</evidence>
<feature type="transmembrane region" description="Helical" evidence="8">
    <location>
        <begin position="20"/>
        <end position="42"/>
    </location>
</feature>
<dbReference type="SUPFAM" id="SSF161098">
    <property type="entry name" value="MetI-like"/>
    <property type="match status" value="1"/>
</dbReference>
<feature type="transmembrane region" description="Helical" evidence="8">
    <location>
        <begin position="54"/>
        <end position="77"/>
    </location>
</feature>
<evidence type="ECO:0000313" key="10">
    <source>
        <dbReference type="EMBL" id="ASV68185.1"/>
    </source>
</evidence>
<dbReference type="Gene3D" id="1.10.3720.10">
    <property type="entry name" value="MetI-like"/>
    <property type="match status" value="1"/>
</dbReference>
<dbReference type="Pfam" id="PF00528">
    <property type="entry name" value="BPD_transp_1"/>
    <property type="match status" value="1"/>
</dbReference>
<dbReference type="GO" id="GO:0022857">
    <property type="term" value="F:transmembrane transporter activity"/>
    <property type="evidence" value="ECO:0007669"/>
    <property type="project" value="InterPro"/>
</dbReference>
<feature type="domain" description="ABC transmembrane type-1" evidence="9">
    <location>
        <begin position="18"/>
        <end position="215"/>
    </location>
</feature>
<feature type="transmembrane region" description="Helical" evidence="8">
    <location>
        <begin position="191"/>
        <end position="215"/>
    </location>
</feature>
<evidence type="ECO:0000313" key="11">
    <source>
        <dbReference type="Proteomes" id="UP000215137"/>
    </source>
</evidence>
<comment type="similarity">
    <text evidence="8">Belongs to the binding-protein-dependent transport system permease family.</text>
</comment>
<dbReference type="EMBL" id="CP022983">
    <property type="protein sequence ID" value="ASV68185.1"/>
    <property type="molecule type" value="Genomic_DNA"/>
</dbReference>
<evidence type="ECO:0000256" key="5">
    <source>
        <dbReference type="ARBA" id="ARBA00022970"/>
    </source>
</evidence>
<dbReference type="RefSeq" id="WP_095371755.1">
    <property type="nucleotide sequence ID" value="NZ_CP022983.1"/>
</dbReference>
<keyword evidence="3" id="KW-1003">Cell membrane</keyword>
<dbReference type="KEGG" id="bko:CKF48_13150"/>
<keyword evidence="6 8" id="KW-1133">Transmembrane helix</keyword>
<accession>A0A248TJ44</accession>
<evidence type="ECO:0000256" key="4">
    <source>
        <dbReference type="ARBA" id="ARBA00022692"/>
    </source>
</evidence>
<feature type="transmembrane region" description="Helical" evidence="8">
    <location>
        <begin position="138"/>
        <end position="156"/>
    </location>
</feature>
<dbReference type="InterPro" id="IPR035906">
    <property type="entry name" value="MetI-like_sf"/>
</dbReference>
<dbReference type="InterPro" id="IPR010065">
    <property type="entry name" value="AA_ABC_transptr_permease_3TM"/>
</dbReference>
<feature type="transmembrane region" description="Helical" evidence="8">
    <location>
        <begin position="168"/>
        <end position="185"/>
    </location>
</feature>
<dbReference type="InterPro" id="IPR000515">
    <property type="entry name" value="MetI-like"/>
</dbReference>
<evidence type="ECO:0000256" key="6">
    <source>
        <dbReference type="ARBA" id="ARBA00022989"/>
    </source>
</evidence>
<organism evidence="10 11">
    <name type="scientific">Cytobacillus kochii</name>
    <dbReference type="NCBI Taxonomy" id="859143"/>
    <lineage>
        <taxon>Bacteria</taxon>
        <taxon>Bacillati</taxon>
        <taxon>Bacillota</taxon>
        <taxon>Bacilli</taxon>
        <taxon>Bacillales</taxon>
        <taxon>Bacillaceae</taxon>
        <taxon>Cytobacillus</taxon>
    </lineage>
</organism>
<dbReference type="NCBIfam" id="TIGR01726">
    <property type="entry name" value="HEQRo_perm_3TM"/>
    <property type="match status" value="1"/>
</dbReference>
<dbReference type="InterPro" id="IPR043429">
    <property type="entry name" value="ArtM/GltK/GlnP/TcyL/YhdX-like"/>
</dbReference>
<evidence type="ECO:0000256" key="8">
    <source>
        <dbReference type="RuleBase" id="RU363032"/>
    </source>
</evidence>
<keyword evidence="4 8" id="KW-0812">Transmembrane</keyword>
<sequence>MSVVNDWFSLFIQVLDKLPITLFMLLISLVCSLVLGVAIAIIRIKRFKVIYQIATFYLSFCRSTPLLVQLFLVYFGLPQLLLAFQIDINSMDRMIFVLISLSLHNAAYLSEVVRSAYLAVGEDQFEAAYSVGMTYTQALWRVVLPQAFVLSLPNLGNNIIELLKDTSLAFTIGIIDIMGQVRIILGNNHGIGMFEIYVVISLIYWGTCILIEMVISTLEKVLKKGKVSLSKS</sequence>
<dbReference type="GO" id="GO:0006865">
    <property type="term" value="P:amino acid transport"/>
    <property type="evidence" value="ECO:0007669"/>
    <property type="project" value="UniProtKB-KW"/>
</dbReference>
<dbReference type="Proteomes" id="UP000215137">
    <property type="component" value="Chromosome"/>
</dbReference>
<dbReference type="PANTHER" id="PTHR30614">
    <property type="entry name" value="MEMBRANE COMPONENT OF AMINO ACID ABC TRANSPORTER"/>
    <property type="match status" value="1"/>
</dbReference>
<keyword evidence="11" id="KW-1185">Reference proteome</keyword>
<keyword evidence="7 8" id="KW-0472">Membrane</keyword>
<evidence type="ECO:0000256" key="7">
    <source>
        <dbReference type="ARBA" id="ARBA00023136"/>
    </source>
</evidence>
<evidence type="ECO:0000256" key="1">
    <source>
        <dbReference type="ARBA" id="ARBA00004651"/>
    </source>
</evidence>
<dbReference type="PANTHER" id="PTHR30614:SF0">
    <property type="entry name" value="L-CYSTINE TRANSPORT SYSTEM PERMEASE PROTEIN TCYL"/>
    <property type="match status" value="1"/>
</dbReference>
<keyword evidence="5" id="KW-0029">Amino-acid transport</keyword>
<evidence type="ECO:0000259" key="9">
    <source>
        <dbReference type="PROSITE" id="PS50928"/>
    </source>
</evidence>
<keyword evidence="2 8" id="KW-0813">Transport</keyword>
<dbReference type="GO" id="GO:0043190">
    <property type="term" value="C:ATP-binding cassette (ABC) transporter complex"/>
    <property type="evidence" value="ECO:0007669"/>
    <property type="project" value="InterPro"/>
</dbReference>
<dbReference type="PROSITE" id="PS50928">
    <property type="entry name" value="ABC_TM1"/>
    <property type="match status" value="1"/>
</dbReference>
<dbReference type="AlphaFoldDB" id="A0A248TJ44"/>
<comment type="subcellular location">
    <subcellularLocation>
        <location evidence="1 8">Cell membrane</location>
        <topology evidence="1 8">Multi-pass membrane protein</topology>
    </subcellularLocation>
</comment>
<evidence type="ECO:0000256" key="3">
    <source>
        <dbReference type="ARBA" id="ARBA00022475"/>
    </source>
</evidence>
<gene>
    <name evidence="10" type="ORF">CKF48_13150</name>
</gene>
<name>A0A248TJ44_9BACI</name>
<reference evidence="10 11" key="1">
    <citation type="submission" date="2017-08" db="EMBL/GenBank/DDBJ databases">
        <title>Complete Genome Sequence of Bacillus kochii Oregon-R-modENCODE STRAIN BDGP4, isolated from Drosophila melanogaster gut.</title>
        <authorList>
            <person name="Wan K.H."/>
            <person name="Yu C."/>
            <person name="Park S."/>
            <person name="Hammonds A.S."/>
            <person name="Booth B.W."/>
            <person name="Celniker S.E."/>
        </authorList>
    </citation>
    <scope>NUCLEOTIDE SEQUENCE [LARGE SCALE GENOMIC DNA]</scope>
    <source>
        <strain evidence="10 11">BDGP4</strain>
    </source>
</reference>